<reference evidence="1" key="1">
    <citation type="submission" date="2018-02" db="EMBL/GenBank/DDBJ databases">
        <title>Rhizophora mucronata_Transcriptome.</title>
        <authorList>
            <person name="Meera S.P."/>
            <person name="Sreeshan A."/>
            <person name="Augustine A."/>
        </authorList>
    </citation>
    <scope>NUCLEOTIDE SEQUENCE</scope>
    <source>
        <tissue evidence="1">Leaf</tissue>
    </source>
</reference>
<dbReference type="EMBL" id="GGEC01067758">
    <property type="protein sequence ID" value="MBX48242.1"/>
    <property type="molecule type" value="Transcribed_RNA"/>
</dbReference>
<proteinExistence type="predicted"/>
<organism evidence="1">
    <name type="scientific">Rhizophora mucronata</name>
    <name type="common">Asiatic mangrove</name>
    <dbReference type="NCBI Taxonomy" id="61149"/>
    <lineage>
        <taxon>Eukaryota</taxon>
        <taxon>Viridiplantae</taxon>
        <taxon>Streptophyta</taxon>
        <taxon>Embryophyta</taxon>
        <taxon>Tracheophyta</taxon>
        <taxon>Spermatophyta</taxon>
        <taxon>Magnoliopsida</taxon>
        <taxon>eudicotyledons</taxon>
        <taxon>Gunneridae</taxon>
        <taxon>Pentapetalae</taxon>
        <taxon>rosids</taxon>
        <taxon>fabids</taxon>
        <taxon>Malpighiales</taxon>
        <taxon>Rhizophoraceae</taxon>
        <taxon>Rhizophora</taxon>
    </lineage>
</organism>
<dbReference type="AlphaFoldDB" id="A0A2P2P0L5"/>
<name>A0A2P2P0L5_RHIMU</name>
<accession>A0A2P2P0L5</accession>
<protein>
    <submittedName>
        <fullName evidence="1">Uncharacterized protein MANES_09G050800</fullName>
    </submittedName>
</protein>
<sequence length="42" mass="4845">MLSACIMEQYEIKSRLDIPSNNFFALSKFPHFAFMSTRAVTT</sequence>
<evidence type="ECO:0000313" key="1">
    <source>
        <dbReference type="EMBL" id="MBX48242.1"/>
    </source>
</evidence>